<evidence type="ECO:0000313" key="6">
    <source>
        <dbReference type="Proteomes" id="UP000030111"/>
    </source>
</evidence>
<keyword evidence="4" id="KW-0812">Transmembrane</keyword>
<evidence type="ECO:0000256" key="2">
    <source>
        <dbReference type="ARBA" id="ARBA00022803"/>
    </source>
</evidence>
<organism evidence="5 6">
    <name type="scientific">Flavobacterium subsaxonicum WB 4.1-42 = DSM 21790</name>
    <dbReference type="NCBI Taxonomy" id="1121898"/>
    <lineage>
        <taxon>Bacteria</taxon>
        <taxon>Pseudomonadati</taxon>
        <taxon>Bacteroidota</taxon>
        <taxon>Flavobacteriia</taxon>
        <taxon>Flavobacteriales</taxon>
        <taxon>Flavobacteriaceae</taxon>
        <taxon>Flavobacterium</taxon>
    </lineage>
</organism>
<dbReference type="Gene3D" id="1.25.40.10">
    <property type="entry name" value="Tetratricopeptide repeat domain"/>
    <property type="match status" value="1"/>
</dbReference>
<evidence type="ECO:0000256" key="4">
    <source>
        <dbReference type="SAM" id="Phobius"/>
    </source>
</evidence>
<comment type="caution">
    <text evidence="5">The sequence shown here is derived from an EMBL/GenBank/DDBJ whole genome shotgun (WGS) entry which is preliminary data.</text>
</comment>
<sequence length="411" mass="46620">MQEGLLEKAGILMSQQRYDDAEKLLGEVISADPTNDYVLYLLAEVNLQKENLNKAEEYIDSAIALYPQESRYFFLKSRLYLFREKKADAEKYIRQAIGMDPYNADYFSLLAHILLIKKDYEAALNTANEALALDANHLLGLNVRSTALLKLNRKEESFSTIAEALHEDPNDAYTHSNYGWGLLEKGDVKKSLVHFTEALRNDPNSMHAKAGMIEALKARFMVYRWFLQYSFWMSNMAAKYQWAFIAGFYFGTKALQRLADSSPTLRPFLLPLIILLFVFAFSTWIINPLGNLFLRLNKYGKHLLDKEEKITSTLTGVCVLLSVLSGITYLLTANEPWLVAAFFTFTMLIPVSRLFAKPPGIFISYVSAMFVVGAIATVTAFTMGEIGTLATVYLFGLLAFQFLANYFVIRD</sequence>
<dbReference type="PROSITE" id="PS50005">
    <property type="entry name" value="TPR"/>
    <property type="match status" value="3"/>
</dbReference>
<feature type="transmembrane region" description="Helical" evidence="4">
    <location>
        <begin position="226"/>
        <end position="248"/>
    </location>
</feature>
<feature type="repeat" description="TPR" evidence="3">
    <location>
        <begin position="172"/>
        <end position="205"/>
    </location>
</feature>
<keyword evidence="6" id="KW-1185">Reference proteome</keyword>
<evidence type="ECO:0000256" key="3">
    <source>
        <dbReference type="PROSITE-ProRule" id="PRU00339"/>
    </source>
</evidence>
<dbReference type="Pfam" id="PF14559">
    <property type="entry name" value="TPR_19"/>
    <property type="match status" value="1"/>
</dbReference>
<name>A0A0A2MT14_9FLAO</name>
<dbReference type="PANTHER" id="PTHR44943">
    <property type="entry name" value="CELLULOSE SYNTHASE OPERON PROTEIN C"/>
    <property type="match status" value="1"/>
</dbReference>
<accession>A0A0A2MT14</accession>
<proteinExistence type="predicted"/>
<keyword evidence="4" id="KW-1133">Transmembrane helix</keyword>
<feature type="repeat" description="TPR" evidence="3">
    <location>
        <begin position="104"/>
        <end position="137"/>
    </location>
</feature>
<feature type="transmembrane region" description="Helical" evidence="4">
    <location>
        <begin position="337"/>
        <end position="355"/>
    </location>
</feature>
<feature type="repeat" description="TPR" evidence="3">
    <location>
        <begin position="36"/>
        <end position="69"/>
    </location>
</feature>
<dbReference type="eggNOG" id="COG0457">
    <property type="taxonomic scope" value="Bacteria"/>
</dbReference>
<dbReference type="PANTHER" id="PTHR44943:SF8">
    <property type="entry name" value="TPR REPEAT-CONTAINING PROTEIN MJ0263"/>
    <property type="match status" value="1"/>
</dbReference>
<feature type="transmembrane region" description="Helical" evidence="4">
    <location>
        <begin position="390"/>
        <end position="409"/>
    </location>
</feature>
<dbReference type="Pfam" id="PF13181">
    <property type="entry name" value="TPR_8"/>
    <property type="match status" value="1"/>
</dbReference>
<keyword evidence="1" id="KW-0677">Repeat</keyword>
<dbReference type="OrthoDB" id="1489995at2"/>
<dbReference type="SMART" id="SM00028">
    <property type="entry name" value="TPR"/>
    <property type="match status" value="6"/>
</dbReference>
<evidence type="ECO:0000313" key="5">
    <source>
        <dbReference type="EMBL" id="KGO94716.1"/>
    </source>
</evidence>
<dbReference type="InterPro" id="IPR019734">
    <property type="entry name" value="TPR_rpt"/>
</dbReference>
<feature type="transmembrane region" description="Helical" evidence="4">
    <location>
        <begin position="362"/>
        <end position="384"/>
    </location>
</feature>
<gene>
    <name evidence="5" type="ORF">Q766_00970</name>
</gene>
<dbReference type="AlphaFoldDB" id="A0A0A2MT14"/>
<reference evidence="5 6" key="1">
    <citation type="submission" date="2013-09" db="EMBL/GenBank/DDBJ databases">
        <authorList>
            <person name="Zeng Z."/>
            <person name="Chen C."/>
        </authorList>
    </citation>
    <scope>NUCLEOTIDE SEQUENCE [LARGE SCALE GENOMIC DNA]</scope>
    <source>
        <strain evidence="5 6">WB 4.1-42</strain>
    </source>
</reference>
<dbReference type="STRING" id="1121898.GCA_000422725_00667"/>
<dbReference type="RefSeq" id="WP_026992097.1">
    <property type="nucleotide sequence ID" value="NZ_JRLY01000001.1"/>
</dbReference>
<dbReference type="InterPro" id="IPR011990">
    <property type="entry name" value="TPR-like_helical_dom_sf"/>
</dbReference>
<dbReference type="Proteomes" id="UP000030111">
    <property type="component" value="Unassembled WGS sequence"/>
</dbReference>
<dbReference type="EMBL" id="JRLY01000001">
    <property type="protein sequence ID" value="KGO94716.1"/>
    <property type="molecule type" value="Genomic_DNA"/>
</dbReference>
<dbReference type="InterPro" id="IPR051685">
    <property type="entry name" value="Ycf3/AcsC/BcsC/TPR_MFPF"/>
</dbReference>
<evidence type="ECO:0000256" key="1">
    <source>
        <dbReference type="ARBA" id="ARBA00022737"/>
    </source>
</evidence>
<feature type="transmembrane region" description="Helical" evidence="4">
    <location>
        <begin position="310"/>
        <end position="331"/>
    </location>
</feature>
<protein>
    <submittedName>
        <fullName evidence="5">Uncharacterized protein</fullName>
    </submittedName>
</protein>
<keyword evidence="4" id="KW-0472">Membrane</keyword>
<keyword evidence="2 3" id="KW-0802">TPR repeat</keyword>
<feature type="transmembrane region" description="Helical" evidence="4">
    <location>
        <begin position="268"/>
        <end position="289"/>
    </location>
</feature>
<dbReference type="SUPFAM" id="SSF48452">
    <property type="entry name" value="TPR-like"/>
    <property type="match status" value="1"/>
</dbReference>